<dbReference type="RefSeq" id="WP_186284668.1">
    <property type="nucleotide sequence ID" value="NZ_JACMSF010000029.1"/>
</dbReference>
<dbReference type="EMBL" id="JACMSF010000029">
    <property type="protein sequence ID" value="MBC2904810.1"/>
    <property type="molecule type" value="Genomic_DNA"/>
</dbReference>
<dbReference type="AlphaFoldDB" id="A0A7X1MDK0"/>
<gene>
    <name evidence="1" type="ORF">H4N64_25120</name>
</gene>
<name>A0A7X1MDK0_9ACTN</name>
<sequence length="98" mass="11011">MYIALAPFTLKPGVSEETLLKTSDAFEDTFVQNQEGIHRRILVRVPDGGYADIVFFSDHAAMERVMEAEQNSDDCAAFFSLMDDVGAPRVFEVLKSYE</sequence>
<accession>A0A7X1MDK0</accession>
<evidence type="ECO:0008006" key="3">
    <source>
        <dbReference type="Google" id="ProtNLM"/>
    </source>
</evidence>
<dbReference type="Proteomes" id="UP000584670">
    <property type="component" value="Unassembled WGS sequence"/>
</dbReference>
<comment type="caution">
    <text evidence="1">The sequence shown here is derived from an EMBL/GenBank/DDBJ whole genome shotgun (WGS) entry which is preliminary data.</text>
</comment>
<evidence type="ECO:0000313" key="1">
    <source>
        <dbReference type="EMBL" id="MBC2904810.1"/>
    </source>
</evidence>
<reference evidence="1 2" key="1">
    <citation type="submission" date="2020-08" db="EMBL/GenBank/DDBJ databases">
        <title>Streptomyces sp. PSKA01 genome sequencing and assembly.</title>
        <authorList>
            <person name="Mandal S."/>
            <person name="Maiti P.K."/>
            <person name="Das P."/>
        </authorList>
    </citation>
    <scope>NUCLEOTIDE SEQUENCE [LARGE SCALE GENOMIC DNA]</scope>
    <source>
        <strain evidence="1 2">PSKA01</strain>
    </source>
</reference>
<evidence type="ECO:0000313" key="2">
    <source>
        <dbReference type="Proteomes" id="UP000584670"/>
    </source>
</evidence>
<organism evidence="1 2">
    <name type="scientific">Streptomyces cupreus</name>
    <dbReference type="NCBI Taxonomy" id="2759956"/>
    <lineage>
        <taxon>Bacteria</taxon>
        <taxon>Bacillati</taxon>
        <taxon>Actinomycetota</taxon>
        <taxon>Actinomycetes</taxon>
        <taxon>Kitasatosporales</taxon>
        <taxon>Streptomycetaceae</taxon>
        <taxon>Streptomyces</taxon>
    </lineage>
</organism>
<keyword evidence="2" id="KW-1185">Reference proteome</keyword>
<protein>
    <recommendedName>
        <fullName evidence="3">ABM domain-containing protein</fullName>
    </recommendedName>
</protein>
<proteinExistence type="predicted"/>